<dbReference type="GO" id="GO:0030170">
    <property type="term" value="F:pyridoxal phosphate binding"/>
    <property type="evidence" value="ECO:0007669"/>
    <property type="project" value="TreeGrafter"/>
</dbReference>
<dbReference type="Gene3D" id="3.90.1150.10">
    <property type="entry name" value="Aspartate Aminotransferase, domain 1"/>
    <property type="match status" value="1"/>
</dbReference>
<dbReference type="PIRSF" id="PIRSF000390">
    <property type="entry name" value="PLP_StrS"/>
    <property type="match status" value="1"/>
</dbReference>
<dbReference type="SUPFAM" id="SSF53383">
    <property type="entry name" value="PLP-dependent transferases"/>
    <property type="match status" value="1"/>
</dbReference>
<keyword evidence="5" id="KW-0032">Aminotransferase</keyword>
<evidence type="ECO:0000256" key="2">
    <source>
        <dbReference type="PIRSR" id="PIRSR000390-1"/>
    </source>
</evidence>
<feature type="modified residue" description="N6-(pyridoxal phosphate)lysine" evidence="3">
    <location>
        <position position="183"/>
    </location>
</feature>
<dbReference type="GO" id="GO:0008483">
    <property type="term" value="F:transaminase activity"/>
    <property type="evidence" value="ECO:0007669"/>
    <property type="project" value="UniProtKB-KW"/>
</dbReference>
<protein>
    <submittedName>
        <fullName evidence="5">Aminotransferase arnB</fullName>
    </submittedName>
</protein>
<dbReference type="Gene3D" id="3.40.640.10">
    <property type="entry name" value="Type I PLP-dependent aspartate aminotransferase-like (Major domain)"/>
    <property type="match status" value="1"/>
</dbReference>
<keyword evidence="3 4" id="KW-0663">Pyridoxal phosphate</keyword>
<evidence type="ECO:0000313" key="5">
    <source>
        <dbReference type="EMBL" id="ODS33910.1"/>
    </source>
</evidence>
<accession>A0A1E3XE99</accession>
<dbReference type="PANTHER" id="PTHR30244:SF34">
    <property type="entry name" value="DTDP-4-AMINO-4,6-DIDEOXYGALACTOSE TRANSAMINASE"/>
    <property type="match status" value="1"/>
</dbReference>
<organism evidence="5 6">
    <name type="scientific">Candidatus Scalindua rubra</name>
    <dbReference type="NCBI Taxonomy" id="1872076"/>
    <lineage>
        <taxon>Bacteria</taxon>
        <taxon>Pseudomonadati</taxon>
        <taxon>Planctomycetota</taxon>
        <taxon>Candidatus Brocadiia</taxon>
        <taxon>Candidatus Brocadiales</taxon>
        <taxon>Candidatus Scalinduaceae</taxon>
        <taxon>Candidatus Scalindua</taxon>
    </lineage>
</organism>
<feature type="active site" description="Proton acceptor" evidence="2">
    <location>
        <position position="183"/>
    </location>
</feature>
<evidence type="ECO:0000313" key="6">
    <source>
        <dbReference type="Proteomes" id="UP000094056"/>
    </source>
</evidence>
<dbReference type="InterPro" id="IPR015424">
    <property type="entry name" value="PyrdxlP-dep_Trfase"/>
</dbReference>
<dbReference type="GO" id="GO:0000271">
    <property type="term" value="P:polysaccharide biosynthetic process"/>
    <property type="evidence" value="ECO:0007669"/>
    <property type="project" value="TreeGrafter"/>
</dbReference>
<dbReference type="Proteomes" id="UP000094056">
    <property type="component" value="Unassembled WGS sequence"/>
</dbReference>
<evidence type="ECO:0000256" key="1">
    <source>
        <dbReference type="ARBA" id="ARBA00037999"/>
    </source>
</evidence>
<proteinExistence type="inferred from homology"/>
<dbReference type="InterPro" id="IPR000653">
    <property type="entry name" value="DegT/StrS_aminotransferase"/>
</dbReference>
<dbReference type="Pfam" id="PF01041">
    <property type="entry name" value="DegT_DnrJ_EryC1"/>
    <property type="match status" value="2"/>
</dbReference>
<sequence>MLKAISRTSVDLKAIEIISSLLQMVNTKKATYNDKVEQLEKAYAKYIGTKDAVAFPYCRTGTYFSLKALELNEGVEVILPAFTFWVDAAMAIMAGLKPVFVDVEFESQSIDPSKIEKAITPKTKVIFPTHLNGLPADMDPIMEIAKKHNLRVVEDCARSCGATYKNKRIGSFDIGSFSFGYGKSFYGYGGAMVTSDDDVFINKLRDMKKDFKHISLKDLSTQTLKGILLKFLNLPYFYRFSLYPLVYQFQVKGKEEYAGRFRVKMPPYDSVPDNFKIDMNNVQARLGLRQLKRIDRTNKRRMENARILTEELSRIPGLHIPPNFIDREHVAVHYAIWTERSKELQRFLTINKIDAQDETAIDTTTLERFKPYVNGKFPNAQKLHNKLIFLPTHIGLGKKDMLYIANKVKEFFEVK</sequence>
<dbReference type="InterPro" id="IPR015421">
    <property type="entry name" value="PyrdxlP-dep_Trfase_major"/>
</dbReference>
<name>A0A1E3XE99_9BACT</name>
<evidence type="ECO:0000256" key="4">
    <source>
        <dbReference type="RuleBase" id="RU004508"/>
    </source>
</evidence>
<evidence type="ECO:0000256" key="3">
    <source>
        <dbReference type="PIRSR" id="PIRSR000390-2"/>
    </source>
</evidence>
<reference evidence="5 6" key="1">
    <citation type="submission" date="2016-07" db="EMBL/GenBank/DDBJ databases">
        <title>Draft genome of Scalindua rubra, obtained from a brine-seawater interface in the Red Sea, sheds light on salt adaptation in anammox bacteria.</title>
        <authorList>
            <person name="Speth D.R."/>
            <person name="Lagkouvardos I."/>
            <person name="Wang Y."/>
            <person name="Qian P.-Y."/>
            <person name="Dutilh B.E."/>
            <person name="Jetten M.S."/>
        </authorList>
    </citation>
    <scope>NUCLEOTIDE SEQUENCE [LARGE SCALE GENOMIC DNA]</scope>
    <source>
        <strain evidence="5">BSI-1</strain>
    </source>
</reference>
<comment type="similarity">
    <text evidence="1 4">Belongs to the DegT/DnrJ/EryC1 family.</text>
</comment>
<dbReference type="InterPro" id="IPR015422">
    <property type="entry name" value="PyrdxlP-dep_Trfase_small"/>
</dbReference>
<dbReference type="EMBL" id="MAYW01000017">
    <property type="protein sequence ID" value="ODS33910.1"/>
    <property type="molecule type" value="Genomic_DNA"/>
</dbReference>
<keyword evidence="5" id="KW-0808">Transferase</keyword>
<dbReference type="AlphaFoldDB" id="A0A1E3XE99"/>
<dbReference type="PANTHER" id="PTHR30244">
    <property type="entry name" value="TRANSAMINASE"/>
    <property type="match status" value="1"/>
</dbReference>
<comment type="caution">
    <text evidence="5">The sequence shown here is derived from an EMBL/GenBank/DDBJ whole genome shotgun (WGS) entry which is preliminary data.</text>
</comment>
<gene>
    <name evidence="5" type="primary">arnB_1</name>
    <name evidence="5" type="ORF">SCARUB_00981</name>
</gene>